<gene>
    <name evidence="2" type="ORF">GOC74_07665</name>
</gene>
<comment type="caution">
    <text evidence="2">The sequence shown here is derived from an EMBL/GenBank/DDBJ whole genome shotgun (WGS) entry which is preliminary data.</text>
</comment>
<dbReference type="RefSeq" id="WP_170093602.1">
    <property type="nucleotide sequence ID" value="NZ_WOYG01000001.1"/>
</dbReference>
<evidence type="ECO:0000256" key="1">
    <source>
        <dbReference type="SAM" id="Phobius"/>
    </source>
</evidence>
<organism evidence="2 3">
    <name type="scientific">Halomicrobium mukohataei</name>
    <dbReference type="NCBI Taxonomy" id="57705"/>
    <lineage>
        <taxon>Archaea</taxon>
        <taxon>Methanobacteriati</taxon>
        <taxon>Methanobacteriota</taxon>
        <taxon>Stenosarchaea group</taxon>
        <taxon>Halobacteria</taxon>
        <taxon>Halobacteriales</taxon>
        <taxon>Haloarculaceae</taxon>
        <taxon>Halomicrobium</taxon>
    </lineage>
</organism>
<feature type="transmembrane region" description="Helical" evidence="1">
    <location>
        <begin position="44"/>
        <end position="63"/>
    </location>
</feature>
<feature type="transmembrane region" description="Helical" evidence="1">
    <location>
        <begin position="70"/>
        <end position="90"/>
    </location>
</feature>
<reference evidence="2" key="1">
    <citation type="submission" date="2019-12" db="EMBL/GenBank/DDBJ databases">
        <title>Whole-genome sequence of Halomicrobium mukohataei pws1.</title>
        <authorList>
            <person name="Verma D.K."/>
            <person name="Gopal K."/>
            <person name="Prasad E.S."/>
        </authorList>
    </citation>
    <scope>NUCLEOTIDE SEQUENCE</scope>
    <source>
        <strain evidence="2">Pws1</strain>
    </source>
</reference>
<feature type="transmembrane region" description="Helical" evidence="1">
    <location>
        <begin position="12"/>
        <end position="32"/>
    </location>
</feature>
<keyword evidence="1" id="KW-0812">Transmembrane</keyword>
<accession>A0A847U8Y4</accession>
<protein>
    <recommendedName>
        <fullName evidence="4">Integral membrane protein</fullName>
    </recommendedName>
</protein>
<feature type="transmembrane region" description="Helical" evidence="1">
    <location>
        <begin position="96"/>
        <end position="114"/>
    </location>
</feature>
<proteinExistence type="predicted"/>
<keyword evidence="1" id="KW-1133">Transmembrane helix</keyword>
<sequence>MNVAGYAVEPGRTAVGVLVGAAGLLFLVQPITGPIDVGGVPIQPALASPVVLAAGLALGTVVFYRQGYTLFAAAHAVFAVSLVGFVGGIALGSDRLLVVGVAALVGGAGWLVTIQRRAS</sequence>
<dbReference type="EMBL" id="WOYG01000001">
    <property type="protein sequence ID" value="NLV09805.1"/>
    <property type="molecule type" value="Genomic_DNA"/>
</dbReference>
<dbReference type="Proteomes" id="UP000608662">
    <property type="component" value="Unassembled WGS sequence"/>
</dbReference>
<evidence type="ECO:0008006" key="4">
    <source>
        <dbReference type="Google" id="ProtNLM"/>
    </source>
</evidence>
<dbReference type="OrthoDB" id="385736at2157"/>
<name>A0A847U8Y4_9EURY</name>
<dbReference type="AlphaFoldDB" id="A0A847U8Y4"/>
<keyword evidence="1" id="KW-0472">Membrane</keyword>
<evidence type="ECO:0000313" key="3">
    <source>
        <dbReference type="Proteomes" id="UP000608662"/>
    </source>
</evidence>
<evidence type="ECO:0000313" key="2">
    <source>
        <dbReference type="EMBL" id="NLV09805.1"/>
    </source>
</evidence>